<accession>A0A395I667</accession>
<gene>
    <name evidence="1" type="ORF">BO97DRAFT_423162</name>
</gene>
<name>A0A395I667_ASPHC</name>
<dbReference type="Proteomes" id="UP000248961">
    <property type="component" value="Unassembled WGS sequence"/>
</dbReference>
<reference evidence="1 2" key="1">
    <citation type="submission" date="2018-02" db="EMBL/GenBank/DDBJ databases">
        <title>The genomes of Aspergillus section Nigri reveals drivers in fungal speciation.</title>
        <authorList>
            <consortium name="DOE Joint Genome Institute"/>
            <person name="Vesth T.C."/>
            <person name="Nybo J."/>
            <person name="Theobald S."/>
            <person name="Brandl J."/>
            <person name="Frisvad J.C."/>
            <person name="Nielsen K.F."/>
            <person name="Lyhne E.K."/>
            <person name="Kogle M.E."/>
            <person name="Kuo A."/>
            <person name="Riley R."/>
            <person name="Clum A."/>
            <person name="Nolan M."/>
            <person name="Lipzen A."/>
            <person name="Salamov A."/>
            <person name="Henrissat B."/>
            <person name="Wiebenga A."/>
            <person name="De vries R.P."/>
            <person name="Grigoriev I.V."/>
            <person name="Mortensen U.H."/>
            <person name="Andersen M.R."/>
            <person name="Baker S.E."/>
        </authorList>
    </citation>
    <scope>NUCLEOTIDE SEQUENCE [LARGE SCALE GENOMIC DNA]</scope>
    <source>
        <strain evidence="1 2">CBS 101889</strain>
    </source>
</reference>
<evidence type="ECO:0000313" key="2">
    <source>
        <dbReference type="Proteomes" id="UP000248961"/>
    </source>
</evidence>
<dbReference type="EMBL" id="KZ824277">
    <property type="protein sequence ID" value="RAL13784.1"/>
    <property type="molecule type" value="Genomic_DNA"/>
</dbReference>
<dbReference type="GeneID" id="37201148"/>
<proteinExistence type="predicted"/>
<organism evidence="1 2">
    <name type="scientific">Aspergillus homomorphus (strain CBS 101889)</name>
    <dbReference type="NCBI Taxonomy" id="1450537"/>
    <lineage>
        <taxon>Eukaryota</taxon>
        <taxon>Fungi</taxon>
        <taxon>Dikarya</taxon>
        <taxon>Ascomycota</taxon>
        <taxon>Pezizomycotina</taxon>
        <taxon>Eurotiomycetes</taxon>
        <taxon>Eurotiomycetidae</taxon>
        <taxon>Eurotiales</taxon>
        <taxon>Aspergillaceae</taxon>
        <taxon>Aspergillus</taxon>
        <taxon>Aspergillus subgen. Circumdati</taxon>
    </lineage>
</organism>
<dbReference type="AlphaFoldDB" id="A0A395I667"/>
<dbReference type="RefSeq" id="XP_025552938.1">
    <property type="nucleotide sequence ID" value="XM_025696859.1"/>
</dbReference>
<dbReference type="VEuPathDB" id="FungiDB:BO97DRAFT_423162"/>
<sequence length="168" mass="18493">MGHAQTSLKRSDCTITSQVSRDLYEEVCKAWFGACKTLPPGAVLHYTIHSLGKTGIQAGKDRGENSMGHEDVARVGFRLYHVRNGAVLAKAQGVLLDFKCTSFAAASQKVLSSYRTDNSKRTQEVAAKYGPEGLFQKLQNGGFLLRDNVWVHISDRSEVGNFDRLVAM</sequence>
<evidence type="ECO:0000313" key="1">
    <source>
        <dbReference type="EMBL" id="RAL13784.1"/>
    </source>
</evidence>
<keyword evidence="2" id="KW-1185">Reference proteome</keyword>
<dbReference type="OrthoDB" id="4507439at2759"/>
<protein>
    <submittedName>
        <fullName evidence="1">Uncharacterized protein</fullName>
    </submittedName>
</protein>